<dbReference type="PANTHER" id="PTHR24198:SF194">
    <property type="entry name" value="INVERSIN-A"/>
    <property type="match status" value="1"/>
</dbReference>
<keyword evidence="5" id="KW-1185">Reference proteome</keyword>
<reference evidence="4" key="1">
    <citation type="submission" date="2021-03" db="EMBL/GenBank/DDBJ databases">
        <title>Revisited historic fungal species revealed as producer of novel bioactive compounds through whole genome sequencing and comparative genomics.</title>
        <authorList>
            <person name="Vignolle G.A."/>
            <person name="Hochenegger N."/>
            <person name="Mach R.L."/>
            <person name="Mach-Aigner A.R."/>
            <person name="Javad Rahimi M."/>
            <person name="Salim K.A."/>
            <person name="Chan C.M."/>
            <person name="Lim L.B.L."/>
            <person name="Cai F."/>
            <person name="Druzhinina I.S."/>
            <person name="U'Ren J.M."/>
            <person name="Derntl C."/>
        </authorList>
    </citation>
    <scope>NUCLEOTIDE SEQUENCE</scope>
    <source>
        <strain evidence="4">TUCIM 5799</strain>
    </source>
</reference>
<protein>
    <recommendedName>
        <fullName evidence="6">Ankyrin</fullName>
    </recommendedName>
</protein>
<dbReference type="Pfam" id="PF12796">
    <property type="entry name" value="Ank_2"/>
    <property type="match status" value="1"/>
</dbReference>
<proteinExistence type="predicted"/>
<gene>
    <name evidence="4" type="ORF">JX265_004991</name>
</gene>
<dbReference type="PANTHER" id="PTHR24198">
    <property type="entry name" value="ANKYRIN REPEAT AND PROTEIN KINASE DOMAIN-CONTAINING PROTEIN"/>
    <property type="match status" value="1"/>
</dbReference>
<organism evidence="4 5">
    <name type="scientific">Neoarthrinium moseri</name>
    <dbReference type="NCBI Taxonomy" id="1658444"/>
    <lineage>
        <taxon>Eukaryota</taxon>
        <taxon>Fungi</taxon>
        <taxon>Dikarya</taxon>
        <taxon>Ascomycota</taxon>
        <taxon>Pezizomycotina</taxon>
        <taxon>Sordariomycetes</taxon>
        <taxon>Xylariomycetidae</taxon>
        <taxon>Amphisphaeriales</taxon>
        <taxon>Apiosporaceae</taxon>
        <taxon>Neoarthrinium</taxon>
    </lineage>
</organism>
<evidence type="ECO:0008006" key="6">
    <source>
        <dbReference type="Google" id="ProtNLM"/>
    </source>
</evidence>
<evidence type="ECO:0000313" key="5">
    <source>
        <dbReference type="Proteomes" id="UP000829685"/>
    </source>
</evidence>
<dbReference type="EMBL" id="JAFIMR010000010">
    <property type="protein sequence ID" value="KAI1873369.1"/>
    <property type="molecule type" value="Genomic_DNA"/>
</dbReference>
<feature type="repeat" description="ANK" evidence="3">
    <location>
        <begin position="119"/>
        <end position="148"/>
    </location>
</feature>
<evidence type="ECO:0000256" key="1">
    <source>
        <dbReference type="ARBA" id="ARBA00022737"/>
    </source>
</evidence>
<keyword evidence="1" id="KW-0677">Repeat</keyword>
<evidence type="ECO:0000256" key="2">
    <source>
        <dbReference type="ARBA" id="ARBA00023043"/>
    </source>
</evidence>
<dbReference type="SMART" id="SM00248">
    <property type="entry name" value="ANK"/>
    <property type="match status" value="7"/>
</dbReference>
<dbReference type="Gene3D" id="1.25.40.20">
    <property type="entry name" value="Ankyrin repeat-containing domain"/>
    <property type="match status" value="4"/>
</dbReference>
<dbReference type="InterPro" id="IPR002110">
    <property type="entry name" value="Ankyrin_rpt"/>
</dbReference>
<dbReference type="PROSITE" id="PS50088">
    <property type="entry name" value="ANK_REPEAT"/>
    <property type="match status" value="2"/>
</dbReference>
<sequence length="953" mass="107698">MANFTDLPIELAFNIAEHVEKRVDLAILTGVCRGFNLVFGSQLWKRLEREEIQRVLFWAVSSRTVSAAQRALSMATSPNISTQSHFNTTKNDKDFLDLSKCDVSEHIVRTNSSVIWTWTPLNIASLNGYDDLVDLLLRHGADIDAACNVFSHWAPGNGLWDSGRTLDSCASSPLQTALHYGKESTARLLISLGASLTPMAEGVMMGIPPLHLAAKHGLLDVLKDMIQQHPELDINYQDQLGNTALVYAFFNRHWACFSYLHEKGADINIHVDSKRDYERMTGRQQMSLLESACFLGWYEDAIHLIASGVDVPKTSPLFHACMAQATGKVDYALGDVLQRRHWSVNSDVGLMLLIKTLTLKGADINLSWPGIGTPLYMSVQASAPRITAVFLHAGADIRIRIGAGKTLIDAACRAKPVFRMFELLLDRGAFATFDSLNISSIIALCEHQVDGDVMNDIVAGEKEKAACVRLLLTKIKSEYPTYSRRPLAEDIITACLATASTETFLEVLKFFPVPRTGYRQSMFKKWYPLLFERPNTKRFRIIMSLDKARCLHKHEDLLYSVLFDQHYAWSGHEHGEYYWATSFNDARQTMDEMMEIVLDHCGYLRKDMFENGRLLLWICQRGWHRSLRKLLEQGEDPTIPRGLHGRAPLQVALSPEIGCTEPEDKAKATQEMVAVLLEAGADPLCPCAQSSSYLPVMFPLKECIKLNNLSAFEIMLTQGKVSLDENLLFDLLQASCVYRRLRFIRSMESLFPVTQQIQTILSTAAPELLRKLLQAIECIETCQDLEDFNDIVDTVSYLLRHGPADTLTTPWPYHLGDLENQGEHNSDAFCFLKYILKGHKSSEGLHSGWGEHVYMEELGRCFSERVALSQSGSEKSVVISEHHLSRLDPDDRSDHADDPWSTHNVSDVGWFDLFLKDGNFTGPNHYGQPWEDHENYTSGYDEWHYEWLGEEEF</sequence>
<feature type="repeat" description="ANK" evidence="3">
    <location>
        <begin position="205"/>
        <end position="237"/>
    </location>
</feature>
<dbReference type="PROSITE" id="PS50297">
    <property type="entry name" value="ANK_REP_REGION"/>
    <property type="match status" value="1"/>
</dbReference>
<keyword evidence="2 3" id="KW-0040">ANK repeat</keyword>
<dbReference type="SUPFAM" id="SSF48403">
    <property type="entry name" value="Ankyrin repeat"/>
    <property type="match status" value="1"/>
</dbReference>
<dbReference type="Pfam" id="PF00023">
    <property type="entry name" value="Ank"/>
    <property type="match status" value="1"/>
</dbReference>
<evidence type="ECO:0000256" key="3">
    <source>
        <dbReference type="PROSITE-ProRule" id="PRU00023"/>
    </source>
</evidence>
<comment type="caution">
    <text evidence="4">The sequence shown here is derived from an EMBL/GenBank/DDBJ whole genome shotgun (WGS) entry which is preliminary data.</text>
</comment>
<dbReference type="Proteomes" id="UP000829685">
    <property type="component" value="Unassembled WGS sequence"/>
</dbReference>
<accession>A0A9Q0AS02</accession>
<evidence type="ECO:0000313" key="4">
    <source>
        <dbReference type="EMBL" id="KAI1873369.1"/>
    </source>
</evidence>
<dbReference type="AlphaFoldDB" id="A0A9Q0AS02"/>
<name>A0A9Q0AS02_9PEZI</name>
<dbReference type="InterPro" id="IPR036770">
    <property type="entry name" value="Ankyrin_rpt-contain_sf"/>
</dbReference>